<dbReference type="Proteomes" id="UP001595075">
    <property type="component" value="Unassembled WGS sequence"/>
</dbReference>
<organism evidence="8 9">
    <name type="scientific">Oculimacula yallundae</name>
    <dbReference type="NCBI Taxonomy" id="86028"/>
    <lineage>
        <taxon>Eukaryota</taxon>
        <taxon>Fungi</taxon>
        <taxon>Dikarya</taxon>
        <taxon>Ascomycota</taxon>
        <taxon>Pezizomycotina</taxon>
        <taxon>Leotiomycetes</taxon>
        <taxon>Helotiales</taxon>
        <taxon>Ploettnerulaceae</taxon>
        <taxon>Oculimacula</taxon>
    </lineage>
</organism>
<evidence type="ECO:0000259" key="7">
    <source>
        <dbReference type="SMART" id="SM00702"/>
    </source>
</evidence>
<proteinExistence type="predicted"/>
<evidence type="ECO:0000313" key="8">
    <source>
        <dbReference type="EMBL" id="KAL2068485.1"/>
    </source>
</evidence>
<keyword evidence="3" id="KW-0223">Dioxygenase</keyword>
<comment type="cofactor">
    <cofactor evidence="1">
        <name>L-ascorbate</name>
        <dbReference type="ChEBI" id="CHEBI:38290"/>
    </cofactor>
</comment>
<gene>
    <name evidence="8" type="ORF">VTL71DRAFT_16583</name>
</gene>
<feature type="domain" description="Prolyl 4-hydroxylase alpha subunit" evidence="7">
    <location>
        <begin position="36"/>
        <end position="223"/>
    </location>
</feature>
<evidence type="ECO:0000256" key="4">
    <source>
        <dbReference type="ARBA" id="ARBA00023002"/>
    </source>
</evidence>
<dbReference type="InterPro" id="IPR045054">
    <property type="entry name" value="P4HA-like"/>
</dbReference>
<evidence type="ECO:0000256" key="5">
    <source>
        <dbReference type="ARBA" id="ARBA00023004"/>
    </source>
</evidence>
<reference evidence="8 9" key="1">
    <citation type="journal article" date="2024" name="Commun. Biol.">
        <title>Comparative genomic analysis of thermophilic fungi reveals convergent evolutionary adaptations and gene losses.</title>
        <authorList>
            <person name="Steindorff A.S."/>
            <person name="Aguilar-Pontes M.V."/>
            <person name="Robinson A.J."/>
            <person name="Andreopoulos B."/>
            <person name="LaButti K."/>
            <person name="Kuo A."/>
            <person name="Mondo S."/>
            <person name="Riley R."/>
            <person name="Otillar R."/>
            <person name="Haridas S."/>
            <person name="Lipzen A."/>
            <person name="Grimwood J."/>
            <person name="Schmutz J."/>
            <person name="Clum A."/>
            <person name="Reid I.D."/>
            <person name="Moisan M.C."/>
            <person name="Butler G."/>
            <person name="Nguyen T.T.M."/>
            <person name="Dewar K."/>
            <person name="Conant G."/>
            <person name="Drula E."/>
            <person name="Henrissat B."/>
            <person name="Hansel C."/>
            <person name="Singer S."/>
            <person name="Hutchinson M.I."/>
            <person name="de Vries R.P."/>
            <person name="Natvig D.O."/>
            <person name="Powell A.J."/>
            <person name="Tsang A."/>
            <person name="Grigoriev I.V."/>
        </authorList>
    </citation>
    <scope>NUCLEOTIDE SEQUENCE [LARGE SCALE GENOMIC DNA]</scope>
    <source>
        <strain evidence="8 9">CBS 494.80</strain>
    </source>
</reference>
<keyword evidence="2" id="KW-0479">Metal-binding</keyword>
<keyword evidence="9" id="KW-1185">Reference proteome</keyword>
<dbReference type="EMBL" id="JAZHXI010000009">
    <property type="protein sequence ID" value="KAL2068485.1"/>
    <property type="molecule type" value="Genomic_DNA"/>
</dbReference>
<dbReference type="InterPro" id="IPR019734">
    <property type="entry name" value="TPR_rpt"/>
</dbReference>
<evidence type="ECO:0000256" key="3">
    <source>
        <dbReference type="ARBA" id="ARBA00022964"/>
    </source>
</evidence>
<feature type="repeat" description="TPR" evidence="6">
    <location>
        <begin position="242"/>
        <end position="275"/>
    </location>
</feature>
<evidence type="ECO:0000256" key="1">
    <source>
        <dbReference type="ARBA" id="ARBA00001961"/>
    </source>
</evidence>
<keyword evidence="6" id="KW-0802">TPR repeat</keyword>
<name>A0ABR4CFG2_9HELO</name>
<dbReference type="SMART" id="SM00702">
    <property type="entry name" value="P4Hc"/>
    <property type="match status" value="1"/>
</dbReference>
<dbReference type="InterPro" id="IPR006620">
    <property type="entry name" value="Pro_4_hyd_alph"/>
</dbReference>
<accession>A0ABR4CFG2</accession>
<keyword evidence="4" id="KW-0560">Oxidoreductase</keyword>
<evidence type="ECO:0000256" key="6">
    <source>
        <dbReference type="PROSITE-ProRule" id="PRU00339"/>
    </source>
</evidence>
<protein>
    <recommendedName>
        <fullName evidence="7">Prolyl 4-hydroxylase alpha subunit domain-containing protein</fullName>
    </recommendedName>
</protein>
<sequence>MSESQPQQVPTLTSLPLLPLASHSESSSPIEHPNWYFIHTISSLLTHEECESIIASHQNLVPANATPTTKRDREIFDDADLADKVWSRMERFYVKEVGIEGGRVQDEDGQWWVVKDLNPRWRLARYEAGGRFSPHQDGRRFVSLDSQSFMTVNIYLNTVPASLGGATRALCEPPAGNILSEEIKVLGKVQPEIGMGAVFRDCLWHDGEALREGIKYLLRTDIMYEREVPFEEWDAIGDGARGRKALAMAEGFEDAGNYDEAVKWYKKAFRLAPELERGA</sequence>
<comment type="caution">
    <text evidence="8">The sequence shown here is derived from an EMBL/GenBank/DDBJ whole genome shotgun (WGS) entry which is preliminary data.</text>
</comment>
<dbReference type="PANTHER" id="PTHR10869:SF236">
    <property type="entry name" value="PROLYL 4-HYDROXYLASE ALPHA SUBUNIT DOMAIN-CONTAINING PROTEIN"/>
    <property type="match status" value="1"/>
</dbReference>
<evidence type="ECO:0000313" key="9">
    <source>
        <dbReference type="Proteomes" id="UP001595075"/>
    </source>
</evidence>
<dbReference type="PANTHER" id="PTHR10869">
    <property type="entry name" value="PROLYL 4-HYDROXYLASE ALPHA SUBUNIT"/>
    <property type="match status" value="1"/>
</dbReference>
<dbReference type="Gene3D" id="2.60.120.620">
    <property type="entry name" value="q2cbj1_9rhob like domain"/>
    <property type="match status" value="1"/>
</dbReference>
<dbReference type="PROSITE" id="PS50005">
    <property type="entry name" value="TPR"/>
    <property type="match status" value="1"/>
</dbReference>
<evidence type="ECO:0000256" key="2">
    <source>
        <dbReference type="ARBA" id="ARBA00022723"/>
    </source>
</evidence>
<keyword evidence="5" id="KW-0408">Iron</keyword>